<dbReference type="InterPro" id="IPR052351">
    <property type="entry name" value="Ornithine_N-alpha-AT"/>
</dbReference>
<evidence type="ECO:0000256" key="8">
    <source>
        <dbReference type="ARBA" id="ARBA00039866"/>
    </source>
</evidence>
<evidence type="ECO:0000313" key="11">
    <source>
        <dbReference type="EMBL" id="SDW93927.1"/>
    </source>
</evidence>
<evidence type="ECO:0000313" key="12">
    <source>
        <dbReference type="Proteomes" id="UP000198539"/>
    </source>
</evidence>
<dbReference type="PANTHER" id="PTHR37323">
    <property type="entry name" value="GCN5-RELATED N-ACETYLTRANSFERASE"/>
    <property type="match status" value="1"/>
</dbReference>
<comment type="pathway">
    <text evidence="1">Lipid metabolism.</text>
</comment>
<dbReference type="InterPro" id="IPR016181">
    <property type="entry name" value="Acyl_CoA_acyltransferase"/>
</dbReference>
<evidence type="ECO:0000256" key="5">
    <source>
        <dbReference type="ARBA" id="ARBA00023315"/>
    </source>
</evidence>
<gene>
    <name evidence="11" type="ORF">SAMN04488238_104250</name>
</gene>
<dbReference type="SUPFAM" id="SSF55729">
    <property type="entry name" value="Acyl-CoA N-acyltransferases (Nat)"/>
    <property type="match status" value="1"/>
</dbReference>
<name>A0A1H2XM60_9RHOB</name>
<proteinExistence type="inferred from homology"/>
<dbReference type="GO" id="GO:0006629">
    <property type="term" value="P:lipid metabolic process"/>
    <property type="evidence" value="ECO:0007669"/>
    <property type="project" value="UniProtKB-KW"/>
</dbReference>
<accession>A0A1H2XM60</accession>
<keyword evidence="5 11" id="KW-0012">Acyltransferase</keyword>
<comment type="function">
    <text evidence="9">Catalyzes the first step in the biosynthesis of ornithine lipids, which are phosphorus-free membrane lipids. Catalyzes the 3-hydroxyacyl-acyl carrier protein-dependent acylation of ornithine to form lyso-ornithine lipid (LOL).</text>
</comment>
<reference evidence="11 12" key="1">
    <citation type="submission" date="2016-10" db="EMBL/GenBank/DDBJ databases">
        <authorList>
            <person name="de Groot N.N."/>
        </authorList>
    </citation>
    <scope>NUCLEOTIDE SEQUENCE [LARGE SCALE GENOMIC DNA]</scope>
    <source>
        <strain evidence="11 12">CGMCC 1.8894</strain>
    </source>
</reference>
<keyword evidence="4" id="KW-0443">Lipid metabolism</keyword>
<dbReference type="STRING" id="564137.SAMN04488238_104250"/>
<protein>
    <recommendedName>
        <fullName evidence="8">L-ornithine N(alpha)-acyltransferase</fullName>
        <ecNumber evidence="7">2.3.2.30</ecNumber>
    </recommendedName>
</protein>
<evidence type="ECO:0000256" key="10">
    <source>
        <dbReference type="ARBA" id="ARBA00047785"/>
    </source>
</evidence>
<organism evidence="11 12">
    <name type="scientific">Roseicitreum antarcticum</name>
    <dbReference type="NCBI Taxonomy" id="564137"/>
    <lineage>
        <taxon>Bacteria</taxon>
        <taxon>Pseudomonadati</taxon>
        <taxon>Pseudomonadota</taxon>
        <taxon>Alphaproteobacteria</taxon>
        <taxon>Rhodobacterales</taxon>
        <taxon>Paracoccaceae</taxon>
        <taxon>Roseicitreum</taxon>
    </lineage>
</organism>
<evidence type="ECO:0000256" key="9">
    <source>
        <dbReference type="ARBA" id="ARBA00045724"/>
    </source>
</evidence>
<evidence type="ECO:0000256" key="7">
    <source>
        <dbReference type="ARBA" id="ARBA00039058"/>
    </source>
</evidence>
<sequence length="272" mass="30430">MEQAAMTEFAIDTGADRHFEIRLAHSDGDLCAAQRLRYRVFVEELGGRGGPMADHDARLEIDTFDVDCDHLLLIDTRRDPAKLDHVVGVYRLLSGTAAARLGRYYSEAEYDLSLLRATGRKVLELGRSCVHPEYRNSTAMLHLWNALAQHVLSQDIEVLFGVASFHGTDVAALAQPLSWLHHHHLAPEGMRVRALPAHFQPMDLLPLDALSRRDAMARIPALIKAYLRLGGYVGEGAFVDHDFNTTDVCLIMDTRTMSEKHLGFYTRKSGRG</sequence>
<keyword evidence="12" id="KW-1185">Reference proteome</keyword>
<evidence type="ECO:0000256" key="1">
    <source>
        <dbReference type="ARBA" id="ARBA00005189"/>
    </source>
</evidence>
<evidence type="ECO:0000256" key="2">
    <source>
        <dbReference type="ARBA" id="ARBA00022516"/>
    </source>
</evidence>
<comment type="similarity">
    <text evidence="6">Belongs to the acetyltransferase family. OlsB subfamily.</text>
</comment>
<dbReference type="PANTHER" id="PTHR37323:SF1">
    <property type="entry name" value="L-ORNITHINE N(ALPHA)-ACYLTRANSFERASE"/>
    <property type="match status" value="1"/>
</dbReference>
<dbReference type="Pfam" id="PF13444">
    <property type="entry name" value="Acetyltransf_5"/>
    <property type="match status" value="1"/>
</dbReference>
<dbReference type="EMBL" id="FNOM01000004">
    <property type="protein sequence ID" value="SDW93927.1"/>
    <property type="molecule type" value="Genomic_DNA"/>
</dbReference>
<evidence type="ECO:0000256" key="6">
    <source>
        <dbReference type="ARBA" id="ARBA00038095"/>
    </source>
</evidence>
<keyword evidence="2" id="KW-0444">Lipid biosynthesis</keyword>
<dbReference type="Proteomes" id="UP000198539">
    <property type="component" value="Unassembled WGS sequence"/>
</dbReference>
<evidence type="ECO:0000256" key="3">
    <source>
        <dbReference type="ARBA" id="ARBA00022679"/>
    </source>
</evidence>
<dbReference type="GO" id="GO:0043810">
    <property type="term" value="F:ornithine-acyl [acyl carrier protein] N-acyltransferase activity"/>
    <property type="evidence" value="ECO:0007669"/>
    <property type="project" value="UniProtKB-EC"/>
</dbReference>
<dbReference type="AlphaFoldDB" id="A0A1H2XM60"/>
<evidence type="ECO:0000256" key="4">
    <source>
        <dbReference type="ARBA" id="ARBA00023098"/>
    </source>
</evidence>
<dbReference type="Gene3D" id="3.40.630.30">
    <property type="match status" value="1"/>
</dbReference>
<keyword evidence="3 11" id="KW-0808">Transferase</keyword>
<comment type="catalytic activity">
    <reaction evidence="10">
        <text>a (3R)-hydroxyacyl-[ACP] + L-ornithine = a lyso-ornithine lipid + holo-[ACP] + H(+)</text>
        <dbReference type="Rhea" id="RHEA:20633"/>
        <dbReference type="Rhea" id="RHEA-COMP:9685"/>
        <dbReference type="Rhea" id="RHEA-COMP:9945"/>
        <dbReference type="ChEBI" id="CHEBI:15378"/>
        <dbReference type="ChEBI" id="CHEBI:46911"/>
        <dbReference type="ChEBI" id="CHEBI:64479"/>
        <dbReference type="ChEBI" id="CHEBI:78827"/>
        <dbReference type="ChEBI" id="CHEBI:138482"/>
        <dbReference type="EC" id="2.3.2.30"/>
    </reaction>
    <physiologicalReaction direction="left-to-right" evidence="10">
        <dbReference type="Rhea" id="RHEA:20634"/>
    </physiologicalReaction>
</comment>
<dbReference type="EC" id="2.3.2.30" evidence="7"/>